<proteinExistence type="inferred from homology"/>
<keyword evidence="2" id="KW-0540">Nuclease</keyword>
<keyword evidence="4" id="KW-0732">Signal</keyword>
<comment type="similarity">
    <text evidence="1">Belongs to the DNA/RNA non-specific endonuclease family.</text>
</comment>
<dbReference type="Pfam" id="PF01223">
    <property type="entry name" value="Endonuclease_NS"/>
    <property type="match status" value="1"/>
</dbReference>
<accession>A0AA38I2K2</accession>
<dbReference type="GO" id="GO:0046872">
    <property type="term" value="F:metal ion binding"/>
    <property type="evidence" value="ECO:0007669"/>
    <property type="project" value="InterPro"/>
</dbReference>
<sequence length="421" mass="47256">MFSTNLVTISVIFTPIVTQLAAQTCQLDLLVRPETIPLVIKINNNSYYYPVPTAYDDRLLDFLYEEDAIFACPGGHFNQPGFNPDGQHGWCKGGGGFMCDWLLTFYHTMNCTMIDIMRPFLSESYDNSGTSCQNSDRNIQVGYQIDDVLVPVYDICFNGETLMATYTRHVLTRFAPLASVMRPPPSHYFFLVSLYQTDVEAIYDNFVTYFSELGVQDYVNDTYFLTPGHLVPYEDFLSPFQKDAAYHFANVAPQWNTFDEGNWKVLETGILTFIANSTTFEGVLIVGDATVLTGTLKVATLAGSTGTTTELYLTQGRFPVPRWFWKIIYFAAVNTGVIFFGYNNPFATKGDVDAEFVAEVCSVDVFELVRDEWYLDDVDNGSPGLGLMYACRLHLDQILDPVVNGVVDNLLPEGVTKAELL</sequence>
<evidence type="ECO:0000256" key="3">
    <source>
        <dbReference type="ARBA" id="ARBA00022759"/>
    </source>
</evidence>
<name>A0AA38I2K2_9CUCU</name>
<dbReference type="GO" id="GO:0005743">
    <property type="term" value="C:mitochondrial inner membrane"/>
    <property type="evidence" value="ECO:0007669"/>
    <property type="project" value="TreeGrafter"/>
</dbReference>
<organism evidence="6 7">
    <name type="scientific">Zophobas morio</name>
    <dbReference type="NCBI Taxonomy" id="2755281"/>
    <lineage>
        <taxon>Eukaryota</taxon>
        <taxon>Metazoa</taxon>
        <taxon>Ecdysozoa</taxon>
        <taxon>Arthropoda</taxon>
        <taxon>Hexapoda</taxon>
        <taxon>Insecta</taxon>
        <taxon>Pterygota</taxon>
        <taxon>Neoptera</taxon>
        <taxon>Endopterygota</taxon>
        <taxon>Coleoptera</taxon>
        <taxon>Polyphaga</taxon>
        <taxon>Cucujiformia</taxon>
        <taxon>Tenebrionidae</taxon>
        <taxon>Zophobas</taxon>
    </lineage>
</organism>
<dbReference type="GO" id="GO:0003676">
    <property type="term" value="F:nucleic acid binding"/>
    <property type="evidence" value="ECO:0007669"/>
    <property type="project" value="InterPro"/>
</dbReference>
<dbReference type="InterPro" id="IPR001604">
    <property type="entry name" value="Endo_G_ENPP1-like_dom"/>
</dbReference>
<dbReference type="GO" id="GO:0004521">
    <property type="term" value="F:RNA endonuclease activity"/>
    <property type="evidence" value="ECO:0007669"/>
    <property type="project" value="TreeGrafter"/>
</dbReference>
<dbReference type="PANTHER" id="PTHR13966">
    <property type="entry name" value="ENDONUCLEASE RELATED"/>
    <property type="match status" value="1"/>
</dbReference>
<gene>
    <name evidence="6" type="ORF">Zmor_019692</name>
</gene>
<dbReference type="InterPro" id="IPR040255">
    <property type="entry name" value="Non-specific_endonuclease"/>
</dbReference>
<dbReference type="GO" id="GO:0005634">
    <property type="term" value="C:nucleus"/>
    <property type="evidence" value="ECO:0007669"/>
    <property type="project" value="TreeGrafter"/>
</dbReference>
<dbReference type="PANTHER" id="PTHR13966:SF17">
    <property type="entry name" value="ENDONUCLEASE-RELATED"/>
    <property type="match status" value="1"/>
</dbReference>
<evidence type="ECO:0000256" key="4">
    <source>
        <dbReference type="SAM" id="SignalP"/>
    </source>
</evidence>
<reference evidence="6" key="1">
    <citation type="journal article" date="2023" name="G3 (Bethesda)">
        <title>Whole genome assemblies of Zophobas morio and Tenebrio molitor.</title>
        <authorList>
            <person name="Kaur S."/>
            <person name="Stinson S.A."/>
            <person name="diCenzo G.C."/>
        </authorList>
    </citation>
    <scope>NUCLEOTIDE SEQUENCE</scope>
    <source>
        <strain evidence="6">QUZm001</strain>
    </source>
</reference>
<feature type="domain" description="DNA/RNA non-specific endonuclease/pyrophosphatase/phosphodiesterase" evidence="5">
    <location>
        <begin position="149"/>
        <end position="396"/>
    </location>
</feature>
<evidence type="ECO:0000259" key="5">
    <source>
        <dbReference type="SMART" id="SM00892"/>
    </source>
</evidence>
<dbReference type="InterPro" id="IPR044925">
    <property type="entry name" value="His-Me_finger_sf"/>
</dbReference>
<dbReference type="Gene3D" id="3.40.570.10">
    <property type="entry name" value="Extracellular Endonuclease, subunit A"/>
    <property type="match status" value="1"/>
</dbReference>
<comment type="caution">
    <text evidence="6">The sequence shown here is derived from an EMBL/GenBank/DDBJ whole genome shotgun (WGS) entry which is preliminary data.</text>
</comment>
<dbReference type="GO" id="GO:0006309">
    <property type="term" value="P:apoptotic DNA fragmentation"/>
    <property type="evidence" value="ECO:0007669"/>
    <property type="project" value="TreeGrafter"/>
</dbReference>
<protein>
    <recommendedName>
        <fullName evidence="5">DNA/RNA non-specific endonuclease/pyrophosphatase/phosphodiesterase domain-containing protein</fullName>
    </recommendedName>
</protein>
<dbReference type="GO" id="GO:0000014">
    <property type="term" value="F:single-stranded DNA endodeoxyribonuclease activity"/>
    <property type="evidence" value="ECO:0007669"/>
    <property type="project" value="TreeGrafter"/>
</dbReference>
<dbReference type="SUPFAM" id="SSF54060">
    <property type="entry name" value="His-Me finger endonucleases"/>
    <property type="match status" value="1"/>
</dbReference>
<evidence type="ECO:0000256" key="2">
    <source>
        <dbReference type="ARBA" id="ARBA00022722"/>
    </source>
</evidence>
<keyword evidence="3" id="KW-0378">Hydrolase</keyword>
<keyword evidence="7" id="KW-1185">Reference proteome</keyword>
<feature type="signal peptide" evidence="4">
    <location>
        <begin position="1"/>
        <end position="22"/>
    </location>
</feature>
<keyword evidence="3" id="KW-0255">Endonuclease</keyword>
<evidence type="ECO:0000256" key="1">
    <source>
        <dbReference type="ARBA" id="ARBA00010052"/>
    </source>
</evidence>
<dbReference type="AlphaFoldDB" id="A0AA38I2K2"/>
<evidence type="ECO:0000313" key="6">
    <source>
        <dbReference type="EMBL" id="KAJ3647835.1"/>
    </source>
</evidence>
<dbReference type="EMBL" id="JALNTZ010000006">
    <property type="protein sequence ID" value="KAJ3647835.1"/>
    <property type="molecule type" value="Genomic_DNA"/>
</dbReference>
<dbReference type="SMART" id="SM00892">
    <property type="entry name" value="Endonuclease_NS"/>
    <property type="match status" value="1"/>
</dbReference>
<evidence type="ECO:0000313" key="7">
    <source>
        <dbReference type="Proteomes" id="UP001168821"/>
    </source>
</evidence>
<dbReference type="Proteomes" id="UP001168821">
    <property type="component" value="Unassembled WGS sequence"/>
</dbReference>
<feature type="chain" id="PRO_5041269715" description="DNA/RNA non-specific endonuclease/pyrophosphatase/phosphodiesterase domain-containing protein" evidence="4">
    <location>
        <begin position="23"/>
        <end position="421"/>
    </location>
</feature>
<dbReference type="InterPro" id="IPR044929">
    <property type="entry name" value="DNA/RNA_non-sp_Endonuclease_sf"/>
</dbReference>